<comment type="similarity">
    <text evidence="1">Belongs to the plasmodium circumsporozoite protein family.</text>
</comment>
<accession>A0A7S3L3D9</accession>
<keyword evidence="8" id="KW-0812">Transmembrane</keyword>
<evidence type="ECO:0000256" key="1">
    <source>
        <dbReference type="ARBA" id="ARBA00006241"/>
    </source>
</evidence>
<organism evidence="9">
    <name type="scientific">Amphora coffeiformis</name>
    <dbReference type="NCBI Taxonomy" id="265554"/>
    <lineage>
        <taxon>Eukaryota</taxon>
        <taxon>Sar</taxon>
        <taxon>Stramenopiles</taxon>
        <taxon>Ochrophyta</taxon>
        <taxon>Bacillariophyta</taxon>
        <taxon>Bacillariophyceae</taxon>
        <taxon>Bacillariophycidae</taxon>
        <taxon>Thalassiophysales</taxon>
        <taxon>Catenulaceae</taxon>
        <taxon>Amphora</taxon>
    </lineage>
</organism>
<feature type="region of interest" description="Disordered" evidence="7">
    <location>
        <begin position="150"/>
        <end position="271"/>
    </location>
</feature>
<evidence type="ECO:0000256" key="4">
    <source>
        <dbReference type="ARBA" id="ARBA00022737"/>
    </source>
</evidence>
<reference evidence="9" key="1">
    <citation type="submission" date="2021-01" db="EMBL/GenBank/DDBJ databases">
        <authorList>
            <person name="Corre E."/>
            <person name="Pelletier E."/>
            <person name="Niang G."/>
            <person name="Scheremetjew M."/>
            <person name="Finn R."/>
            <person name="Kale V."/>
            <person name="Holt S."/>
            <person name="Cochrane G."/>
            <person name="Meng A."/>
            <person name="Brown T."/>
            <person name="Cohen L."/>
        </authorList>
    </citation>
    <scope>NUCLEOTIDE SEQUENCE</scope>
    <source>
        <strain evidence="9">CCMP127</strain>
    </source>
</reference>
<feature type="compositionally biased region" description="Low complexity" evidence="7">
    <location>
        <begin position="411"/>
        <end position="431"/>
    </location>
</feature>
<evidence type="ECO:0000256" key="3">
    <source>
        <dbReference type="ARBA" id="ARBA00022522"/>
    </source>
</evidence>
<evidence type="ECO:0000256" key="8">
    <source>
        <dbReference type="SAM" id="Phobius"/>
    </source>
</evidence>
<feature type="region of interest" description="Disordered" evidence="7">
    <location>
        <begin position="111"/>
        <end position="138"/>
    </location>
</feature>
<feature type="compositionally biased region" description="Acidic residues" evidence="7">
    <location>
        <begin position="192"/>
        <end position="215"/>
    </location>
</feature>
<name>A0A7S3L3D9_9STRA</name>
<dbReference type="InterPro" id="IPR051860">
    <property type="entry name" value="Plasmodium_CSP_Invasion"/>
</dbReference>
<comment type="function">
    <text evidence="6">Essential sporozoite protein. In the mosquito vector, required for sporozoite development in the oocyst, migration through the vector hemolymph and entry into the vector salivary glands. In the vertebrate host, required for sporozoite migration through the host dermis and infection of host hepatocytes. Binds to highly sulfated heparan sulfate proteoglycans (HSPGs) on the surface of host hepatocytes.</text>
</comment>
<proteinExistence type="inferred from homology"/>
<feature type="compositionally biased region" description="Basic residues" evidence="7">
    <location>
        <begin position="168"/>
        <end position="181"/>
    </location>
</feature>
<feature type="compositionally biased region" description="Polar residues" evidence="7">
    <location>
        <begin position="334"/>
        <end position="385"/>
    </location>
</feature>
<keyword evidence="3" id="KW-0748">Sporozoite</keyword>
<evidence type="ECO:0000313" key="9">
    <source>
        <dbReference type="EMBL" id="CAE0410333.1"/>
    </source>
</evidence>
<gene>
    <name evidence="9" type="ORF">ACOF00016_LOCUS7842</name>
</gene>
<sequence length="543" mass="58131">MTMSTSTAPPQVKRVLKGLANIAAIVVILCFVSQAIFSSGEAELSTQARRHDKDGLRAHEEGGYMRLSVEDTTADHAQELQIVSSKKESNILAEKPTAPLRFVDKKNEIRALGMTKSSKSKGKIGKSGKSGGKGSKDSILLPQCVELTPAPVKGKGMVNTKYNTKTSKGGKRRRKSKRKKRKLEEQGYSNNTEDEEEVEEDEEEDDEDYEEDADLDDAKDAQESATLRYLKMSSKKKIKNNKRKKKSKLNVFDKSGKSGSKGKSGKGSKGFELVPTLFCSEAPSVQPSLSFAPSVSSAPSDVPTVSPTDVPSLLPSQSPSDIPSLSPSDVPSKFPSQSPSDVPSLLPSQSPSDVPSLSPSEAPSKFPSESPSDLPSFSPSESPTDVPSLSPSEVPSMMPSESPTDVPSTLPSVAPSSFPSVSAAPSSPEPATFVYIPDPDPGARRMCSVSTDGQCIYSEPEDPIEGTYSLGTTCTFYLTRRAVIDTVQFSLDSGDFLDVGNTRFDSTTAGPDNLLVPRLVDITFSTDDDQFSVTGGFEICIVV</sequence>
<dbReference type="AlphaFoldDB" id="A0A7S3L3D9"/>
<feature type="transmembrane region" description="Helical" evidence="8">
    <location>
        <begin position="18"/>
        <end position="37"/>
    </location>
</feature>
<evidence type="ECO:0000256" key="2">
    <source>
        <dbReference type="ARBA" id="ARBA00021911"/>
    </source>
</evidence>
<evidence type="ECO:0000256" key="7">
    <source>
        <dbReference type="SAM" id="MobiDB-lite"/>
    </source>
</evidence>
<feature type="compositionally biased region" description="Low complexity" evidence="7">
    <location>
        <begin position="287"/>
        <end position="332"/>
    </location>
</feature>
<keyword evidence="8" id="KW-1133">Transmembrane helix</keyword>
<keyword evidence="8" id="KW-0472">Membrane</keyword>
<comment type="function">
    <text evidence="5">In the vertebrate host, binds to highly sulfated heparan sulfate proteoglycans (HSPGs) on the surface of host hepatocytes and is required for sporozoite invasion of the host hepatocytes.</text>
</comment>
<dbReference type="PANTHER" id="PTHR44826">
    <property type="entry name" value="SPORE COAT PROTEIN SP85"/>
    <property type="match status" value="1"/>
</dbReference>
<feature type="region of interest" description="Disordered" evidence="7">
    <location>
        <begin position="284"/>
        <end position="432"/>
    </location>
</feature>
<protein>
    <recommendedName>
        <fullName evidence="2">Circumsporozoite protein</fullName>
    </recommendedName>
</protein>
<dbReference type="PANTHER" id="PTHR44826:SF3">
    <property type="entry name" value="SPORE COAT PROTEIN SP85"/>
    <property type="match status" value="1"/>
</dbReference>
<evidence type="ECO:0000256" key="6">
    <source>
        <dbReference type="ARBA" id="ARBA00045806"/>
    </source>
</evidence>
<feature type="compositionally biased region" description="Low complexity" evidence="7">
    <location>
        <begin position="386"/>
        <end position="403"/>
    </location>
</feature>
<evidence type="ECO:0000256" key="5">
    <source>
        <dbReference type="ARBA" id="ARBA00033726"/>
    </source>
</evidence>
<keyword evidence="4" id="KW-0677">Repeat</keyword>
<dbReference type="EMBL" id="HBIM01009264">
    <property type="protein sequence ID" value="CAE0410333.1"/>
    <property type="molecule type" value="Transcribed_RNA"/>
</dbReference>
<feature type="compositionally biased region" description="Basic residues" evidence="7">
    <location>
        <begin position="233"/>
        <end position="248"/>
    </location>
</feature>